<dbReference type="PANTHER" id="PTHR30476:SF0">
    <property type="entry name" value="UPF0234 PROTEIN YAJQ"/>
    <property type="match status" value="1"/>
</dbReference>
<keyword evidence="1" id="KW-0547">Nucleotide-binding</keyword>
<name>A0A383DIN5_9ZZZZ</name>
<dbReference type="InterPro" id="IPR035570">
    <property type="entry name" value="UPF0234_N"/>
</dbReference>
<dbReference type="HAMAP" id="MF_00632">
    <property type="entry name" value="UPF0234"/>
    <property type="match status" value="1"/>
</dbReference>
<sequence length="155" mass="17565">MPSFDITSELNIHEVTNGVDQANRVLDNRFDFKNSGARFNLTDGMITLTAPEEFQLNQMMPILQESLSKRGVDLKSLRPQQVELSIGNARQNILLIEGIDKEISKKIIQIVKALKNKVQVSIQGESLRVTGKKRDDLQKVIQTLKSENIDIPLYF</sequence>
<dbReference type="GO" id="GO:0005829">
    <property type="term" value="C:cytosol"/>
    <property type="evidence" value="ECO:0007669"/>
    <property type="project" value="TreeGrafter"/>
</dbReference>
<dbReference type="InterPro" id="IPR035571">
    <property type="entry name" value="UPF0234-like_C"/>
</dbReference>
<dbReference type="Gene3D" id="3.30.70.990">
    <property type="entry name" value="YajQ-like, domain 2"/>
    <property type="match status" value="1"/>
</dbReference>
<dbReference type="PANTHER" id="PTHR30476">
    <property type="entry name" value="UPF0234 PROTEIN YAJQ"/>
    <property type="match status" value="1"/>
</dbReference>
<gene>
    <name evidence="3" type="ORF">METZ01_LOCUS497200</name>
</gene>
<dbReference type="Pfam" id="PF04461">
    <property type="entry name" value="YajQ"/>
    <property type="match status" value="1"/>
</dbReference>
<protein>
    <submittedName>
        <fullName evidence="3">Uncharacterized protein</fullName>
    </submittedName>
</protein>
<dbReference type="SUPFAM" id="SSF89963">
    <property type="entry name" value="YajQ-like"/>
    <property type="match status" value="2"/>
</dbReference>
<dbReference type="CDD" id="cd11740">
    <property type="entry name" value="YajQ_like"/>
    <property type="match status" value="1"/>
</dbReference>
<feature type="non-terminal residue" evidence="3">
    <location>
        <position position="155"/>
    </location>
</feature>
<comment type="similarity">
    <text evidence="2">Belongs to the YajQ family.</text>
</comment>
<evidence type="ECO:0000256" key="1">
    <source>
        <dbReference type="ARBA" id="ARBA00022741"/>
    </source>
</evidence>
<dbReference type="GO" id="GO:0000166">
    <property type="term" value="F:nucleotide binding"/>
    <property type="evidence" value="ECO:0007669"/>
    <property type="project" value="UniProtKB-KW"/>
</dbReference>
<dbReference type="InterPro" id="IPR007551">
    <property type="entry name" value="YajQ/Smlt4090-like"/>
</dbReference>
<organism evidence="3">
    <name type="scientific">marine metagenome</name>
    <dbReference type="NCBI Taxonomy" id="408172"/>
    <lineage>
        <taxon>unclassified sequences</taxon>
        <taxon>metagenomes</taxon>
        <taxon>ecological metagenomes</taxon>
    </lineage>
</organism>
<proteinExistence type="inferred from homology"/>
<evidence type="ECO:0000256" key="2">
    <source>
        <dbReference type="ARBA" id="ARBA00093450"/>
    </source>
</evidence>
<dbReference type="InterPro" id="IPR036183">
    <property type="entry name" value="YajQ-like_sf"/>
</dbReference>
<dbReference type="AlphaFoldDB" id="A0A383DIN5"/>
<dbReference type="NCBIfam" id="NF003819">
    <property type="entry name" value="PRK05412.1"/>
    <property type="match status" value="1"/>
</dbReference>
<dbReference type="EMBL" id="UINC01217655">
    <property type="protein sequence ID" value="SVE44346.1"/>
    <property type="molecule type" value="Genomic_DNA"/>
</dbReference>
<dbReference type="Gene3D" id="3.30.70.860">
    <property type="match status" value="1"/>
</dbReference>
<evidence type="ECO:0000313" key="3">
    <source>
        <dbReference type="EMBL" id="SVE44346.1"/>
    </source>
</evidence>
<accession>A0A383DIN5</accession>
<reference evidence="3" key="1">
    <citation type="submission" date="2018-05" db="EMBL/GenBank/DDBJ databases">
        <authorList>
            <person name="Lanie J.A."/>
            <person name="Ng W.-L."/>
            <person name="Kazmierczak K.M."/>
            <person name="Andrzejewski T.M."/>
            <person name="Davidsen T.M."/>
            <person name="Wayne K.J."/>
            <person name="Tettelin H."/>
            <person name="Glass J.I."/>
            <person name="Rusch D."/>
            <person name="Podicherti R."/>
            <person name="Tsui H.-C.T."/>
            <person name="Winkler M.E."/>
        </authorList>
    </citation>
    <scope>NUCLEOTIDE SEQUENCE</scope>
</reference>